<reference evidence="2 3" key="1">
    <citation type="submission" date="2020-04" db="EMBL/GenBank/DDBJ databases">
        <title>Genome sequencing of novel species.</title>
        <authorList>
            <person name="Heo J."/>
            <person name="Kim S.-J."/>
            <person name="Kim J.-S."/>
            <person name="Hong S.-B."/>
            <person name="Kwon S.-W."/>
        </authorList>
    </citation>
    <scope>NUCLEOTIDE SEQUENCE [LARGE SCALE GENOMIC DNA]</scope>
    <source>
        <strain evidence="2 3">F39-2</strain>
    </source>
</reference>
<accession>A0A7L5E035</accession>
<evidence type="ECO:0000313" key="2">
    <source>
        <dbReference type="EMBL" id="QJD94894.1"/>
    </source>
</evidence>
<feature type="chain" id="PRO_5029686911" description="Glycoside hydrolase" evidence="1">
    <location>
        <begin position="23"/>
        <end position="118"/>
    </location>
</feature>
<evidence type="ECO:0008006" key="4">
    <source>
        <dbReference type="Google" id="ProtNLM"/>
    </source>
</evidence>
<dbReference type="AlphaFoldDB" id="A0A7L5E035"/>
<gene>
    <name evidence="2" type="ORF">HH214_02865</name>
</gene>
<sequence>MTKKLLNSFALAVCGVLLCLIAADINGKWVGAFDYNGNDVAVAADFKVDGDKLTGTITTPFGLSEIKEGKIDKDQLSYKINLNGEDIPSEGKVYSDSINVKFNYHGQDFLGTLKRPKN</sequence>
<dbReference type="EMBL" id="CP051682">
    <property type="protein sequence ID" value="QJD94894.1"/>
    <property type="molecule type" value="Genomic_DNA"/>
</dbReference>
<evidence type="ECO:0000256" key="1">
    <source>
        <dbReference type="SAM" id="SignalP"/>
    </source>
</evidence>
<feature type="signal peptide" evidence="1">
    <location>
        <begin position="1"/>
        <end position="22"/>
    </location>
</feature>
<keyword evidence="3" id="KW-1185">Reference proteome</keyword>
<dbReference type="Proteomes" id="UP000503278">
    <property type="component" value="Chromosome"/>
</dbReference>
<dbReference type="KEGG" id="mrob:HH214_02865"/>
<evidence type="ECO:0000313" key="3">
    <source>
        <dbReference type="Proteomes" id="UP000503278"/>
    </source>
</evidence>
<dbReference type="RefSeq" id="WP_169605911.1">
    <property type="nucleotide sequence ID" value="NZ_CP051682.1"/>
</dbReference>
<protein>
    <recommendedName>
        <fullName evidence="4">Glycoside hydrolase</fullName>
    </recommendedName>
</protein>
<proteinExistence type="predicted"/>
<name>A0A7L5E035_9SPHI</name>
<keyword evidence="1" id="KW-0732">Signal</keyword>
<organism evidence="2 3">
    <name type="scientific">Mucilaginibacter robiniae</name>
    <dbReference type="NCBI Taxonomy" id="2728022"/>
    <lineage>
        <taxon>Bacteria</taxon>
        <taxon>Pseudomonadati</taxon>
        <taxon>Bacteroidota</taxon>
        <taxon>Sphingobacteriia</taxon>
        <taxon>Sphingobacteriales</taxon>
        <taxon>Sphingobacteriaceae</taxon>
        <taxon>Mucilaginibacter</taxon>
    </lineage>
</organism>